<proteinExistence type="inferred from homology"/>
<sequence>MTEWVALATPETIALAQRDPMGLFPASQRQVQRVTVERPNIFALYEQNIGPLTPLIAEQLAEALERYPMGWVEAAIVEAVHYGRRNWRYIQRILERWATEGRDHEAHPRDQRARRLDPDKYLRGKYAPLFSNPE</sequence>
<dbReference type="InterPro" id="IPR006343">
    <property type="entry name" value="DnaB/C_C"/>
</dbReference>
<name>A0A7C1G5L9_THERO</name>
<dbReference type="NCBIfam" id="TIGR01446">
    <property type="entry name" value="DnaD_dom"/>
    <property type="match status" value="1"/>
</dbReference>
<dbReference type="PANTHER" id="PTHR37293:SF5">
    <property type="entry name" value="DNA REPLICATION PROTEIN"/>
    <property type="match status" value="1"/>
</dbReference>
<protein>
    <submittedName>
        <fullName evidence="3">DnaD domain protein</fullName>
    </submittedName>
</protein>
<feature type="domain" description="DnaB/C C-terminal" evidence="2">
    <location>
        <begin position="42"/>
        <end position="101"/>
    </location>
</feature>
<comment type="caution">
    <text evidence="3">The sequence shown here is derived from an EMBL/GenBank/DDBJ whole genome shotgun (WGS) entry which is preliminary data.</text>
</comment>
<reference evidence="3" key="1">
    <citation type="journal article" date="2020" name="mSystems">
        <title>Genome- and Community-Level Interaction Insights into Carbon Utilization and Element Cycling Functions of Hydrothermarchaeota in Hydrothermal Sediment.</title>
        <authorList>
            <person name="Zhou Z."/>
            <person name="Liu Y."/>
            <person name="Xu W."/>
            <person name="Pan J."/>
            <person name="Luo Z.H."/>
            <person name="Li M."/>
        </authorList>
    </citation>
    <scope>NUCLEOTIDE SEQUENCE [LARGE SCALE GENOMIC DNA]</scope>
    <source>
        <strain evidence="3">SpSt-222</strain>
    </source>
</reference>
<dbReference type="Pfam" id="PF07261">
    <property type="entry name" value="DnaB_2"/>
    <property type="match status" value="1"/>
</dbReference>
<dbReference type="EMBL" id="DSJL01000009">
    <property type="protein sequence ID" value="HEF64915.1"/>
    <property type="molecule type" value="Genomic_DNA"/>
</dbReference>
<evidence type="ECO:0000256" key="1">
    <source>
        <dbReference type="ARBA" id="ARBA00093462"/>
    </source>
</evidence>
<comment type="similarity">
    <text evidence="1">Belongs to the DnaB/DnaD family.</text>
</comment>
<dbReference type="AlphaFoldDB" id="A0A7C1G5L9"/>
<gene>
    <name evidence="3" type="ORF">ENP47_04875</name>
</gene>
<organism evidence="3">
    <name type="scientific">Thermomicrobium roseum</name>
    <dbReference type="NCBI Taxonomy" id="500"/>
    <lineage>
        <taxon>Bacteria</taxon>
        <taxon>Pseudomonadati</taxon>
        <taxon>Thermomicrobiota</taxon>
        <taxon>Thermomicrobia</taxon>
        <taxon>Thermomicrobiales</taxon>
        <taxon>Thermomicrobiaceae</taxon>
        <taxon>Thermomicrobium</taxon>
    </lineage>
</organism>
<evidence type="ECO:0000259" key="2">
    <source>
        <dbReference type="Pfam" id="PF07261"/>
    </source>
</evidence>
<dbReference type="PANTHER" id="PTHR37293">
    <property type="entry name" value="PHAGE REPLICATION PROTEIN-RELATED"/>
    <property type="match status" value="1"/>
</dbReference>
<evidence type="ECO:0000313" key="3">
    <source>
        <dbReference type="EMBL" id="HEF64915.1"/>
    </source>
</evidence>
<dbReference type="InterPro" id="IPR034829">
    <property type="entry name" value="DnaD-like_sf"/>
</dbReference>
<dbReference type="InterPro" id="IPR053162">
    <property type="entry name" value="DnaD"/>
</dbReference>
<dbReference type="Gene3D" id="1.10.10.630">
    <property type="entry name" value="DnaD domain-like"/>
    <property type="match status" value="1"/>
</dbReference>
<dbReference type="SUPFAM" id="SSF158499">
    <property type="entry name" value="DnaD domain-like"/>
    <property type="match status" value="1"/>
</dbReference>
<accession>A0A7C1G5L9</accession>